<feature type="domain" description="HTH lysR-type" evidence="1">
    <location>
        <begin position="5"/>
        <end position="31"/>
    </location>
</feature>
<dbReference type="InterPro" id="IPR000847">
    <property type="entry name" value="LysR_HTH_N"/>
</dbReference>
<dbReference type="Gene3D" id="1.10.10.10">
    <property type="entry name" value="Winged helix-like DNA-binding domain superfamily/Winged helix DNA-binding domain"/>
    <property type="match status" value="1"/>
</dbReference>
<dbReference type="InterPro" id="IPR036390">
    <property type="entry name" value="WH_DNA-bd_sf"/>
</dbReference>
<sequence length="31" mass="3442">MGTSVELRHLRYFVAVAEELSFTAAATRLCV</sequence>
<protein>
    <submittedName>
        <fullName evidence="2">LysR family transcriptional regulator</fullName>
    </submittedName>
</protein>
<accession>A0ABV6ZPZ0</accession>
<dbReference type="Pfam" id="PF00126">
    <property type="entry name" value="HTH_1"/>
    <property type="match status" value="1"/>
</dbReference>
<comment type="caution">
    <text evidence="2">The sequence shown here is derived from an EMBL/GenBank/DDBJ whole genome shotgun (WGS) entry which is preliminary data.</text>
</comment>
<organism evidence="2 3">
    <name type="scientific">Labrys neptuniae</name>
    <dbReference type="NCBI Taxonomy" id="376174"/>
    <lineage>
        <taxon>Bacteria</taxon>
        <taxon>Pseudomonadati</taxon>
        <taxon>Pseudomonadota</taxon>
        <taxon>Alphaproteobacteria</taxon>
        <taxon>Hyphomicrobiales</taxon>
        <taxon>Xanthobacteraceae</taxon>
        <taxon>Labrys</taxon>
    </lineage>
</organism>
<name>A0ABV6ZPZ0_9HYPH</name>
<dbReference type="InterPro" id="IPR036388">
    <property type="entry name" value="WH-like_DNA-bd_sf"/>
</dbReference>
<dbReference type="Proteomes" id="UP001595190">
    <property type="component" value="Unassembled WGS sequence"/>
</dbReference>
<dbReference type="PROSITE" id="PS50931">
    <property type="entry name" value="HTH_LYSR"/>
    <property type="match status" value="1"/>
</dbReference>
<reference evidence="2 3" key="1">
    <citation type="submission" date="2024-09" db="EMBL/GenBank/DDBJ databases">
        <title>Description of Labrys sedimenti sp. nov., isolated from a diclofenac-degrading enrichment culture, and genome-based reclassification of Labrys portucalensis as a later heterotypic synonym of Labrys neptuniae.</title>
        <authorList>
            <person name="Tancsics A."/>
            <person name="Csepanyi A."/>
        </authorList>
    </citation>
    <scope>NUCLEOTIDE SEQUENCE [LARGE SCALE GENOMIC DNA]</scope>
    <source>
        <strain evidence="2 3">LMG 23412</strain>
    </source>
</reference>
<evidence type="ECO:0000259" key="1">
    <source>
        <dbReference type="PROSITE" id="PS50931"/>
    </source>
</evidence>
<evidence type="ECO:0000313" key="2">
    <source>
        <dbReference type="EMBL" id="MFC2254222.1"/>
    </source>
</evidence>
<proteinExistence type="predicted"/>
<dbReference type="EMBL" id="JBHGPK010000029">
    <property type="protein sequence ID" value="MFC2254222.1"/>
    <property type="molecule type" value="Genomic_DNA"/>
</dbReference>
<gene>
    <name evidence="2" type="ORF">ACETRX_31685</name>
</gene>
<dbReference type="RefSeq" id="WP_394314961.1">
    <property type="nucleotide sequence ID" value="NZ_JBHGPK010000029.1"/>
</dbReference>
<evidence type="ECO:0000313" key="3">
    <source>
        <dbReference type="Proteomes" id="UP001595190"/>
    </source>
</evidence>
<dbReference type="SUPFAM" id="SSF46785">
    <property type="entry name" value="Winged helix' DNA-binding domain"/>
    <property type="match status" value="1"/>
</dbReference>